<reference evidence="1 2" key="1">
    <citation type="journal article" date="2015" name="Nature">
        <title>rRNA introns, odd ribosomes, and small enigmatic genomes across a large radiation of phyla.</title>
        <authorList>
            <person name="Brown C.T."/>
            <person name="Hug L.A."/>
            <person name="Thomas B.C."/>
            <person name="Sharon I."/>
            <person name="Castelle C.J."/>
            <person name="Singh A."/>
            <person name="Wilkins M.J."/>
            <person name="Williams K.H."/>
            <person name="Banfield J.F."/>
        </authorList>
    </citation>
    <scope>NUCLEOTIDE SEQUENCE [LARGE SCALE GENOMIC DNA]</scope>
</reference>
<dbReference type="STRING" id="1618659.UV11_C0001G0003"/>
<name>A0A0G1CH58_9BACT</name>
<dbReference type="Gene3D" id="3.40.50.150">
    <property type="entry name" value="Vaccinia Virus protein VP39"/>
    <property type="match status" value="1"/>
</dbReference>
<evidence type="ECO:0000313" key="1">
    <source>
        <dbReference type="EMBL" id="KKS48908.1"/>
    </source>
</evidence>
<organism evidence="1 2">
    <name type="scientific">Candidatus Giovannonibacteria bacterium GW2011_GWF2_42_19</name>
    <dbReference type="NCBI Taxonomy" id="1618659"/>
    <lineage>
        <taxon>Bacteria</taxon>
        <taxon>Candidatus Giovannoniibacteriota</taxon>
    </lineage>
</organism>
<dbReference type="SUPFAM" id="SSF53335">
    <property type="entry name" value="S-adenosyl-L-methionine-dependent methyltransferases"/>
    <property type="match status" value="1"/>
</dbReference>
<accession>A0A0G1CH58</accession>
<sequence length="281" mass="32114">MKCNLCGSEKNKFILKSKDRNHKTSAKYFRLVKCKICGLVFIDPPPTEKEITNSYPRNYLPHLEEKAIGKHEEPITRVDSGVKRFLDFGCGSGKLLDYQKSKHPNWAFYGLEINANACEIAQKKGFNVFCGALEKAPYEKNFFDLIIARHVLEHMPDPRNTLSRLYDLLKPGGEISITLPNISGLSIKLFKSYAFQLELPRHLYHFSPKTLEAMLRKENFEIQKVKFDGSPKVLARSIGFLLGRSWINPPSLLMKLFRPLSVIAARLGKSDIFSIRARKPL</sequence>
<gene>
    <name evidence="1" type="ORF">UV11_C0001G0003</name>
</gene>
<dbReference type="GO" id="GO:0008168">
    <property type="term" value="F:methyltransferase activity"/>
    <property type="evidence" value="ECO:0007669"/>
    <property type="project" value="UniProtKB-KW"/>
</dbReference>
<evidence type="ECO:0000313" key="2">
    <source>
        <dbReference type="Proteomes" id="UP000034036"/>
    </source>
</evidence>
<dbReference type="AlphaFoldDB" id="A0A0G1CH58"/>
<dbReference type="CDD" id="cd02440">
    <property type="entry name" value="AdoMet_MTases"/>
    <property type="match status" value="1"/>
</dbReference>
<dbReference type="EMBL" id="LCDF01000001">
    <property type="protein sequence ID" value="KKS48908.1"/>
    <property type="molecule type" value="Genomic_DNA"/>
</dbReference>
<dbReference type="PANTHER" id="PTHR43861">
    <property type="entry name" value="TRANS-ACONITATE 2-METHYLTRANSFERASE-RELATED"/>
    <property type="match status" value="1"/>
</dbReference>
<keyword evidence="1" id="KW-0489">Methyltransferase</keyword>
<proteinExistence type="predicted"/>
<dbReference type="Pfam" id="PF13489">
    <property type="entry name" value="Methyltransf_23"/>
    <property type="match status" value="1"/>
</dbReference>
<dbReference type="GO" id="GO:0032259">
    <property type="term" value="P:methylation"/>
    <property type="evidence" value="ECO:0007669"/>
    <property type="project" value="UniProtKB-KW"/>
</dbReference>
<keyword evidence="1" id="KW-0830">Ubiquinone</keyword>
<dbReference type="Proteomes" id="UP000034036">
    <property type="component" value="Unassembled WGS sequence"/>
</dbReference>
<keyword evidence="1" id="KW-0808">Transferase</keyword>
<comment type="caution">
    <text evidence="1">The sequence shown here is derived from an EMBL/GenBank/DDBJ whole genome shotgun (WGS) entry which is preliminary data.</text>
</comment>
<protein>
    <submittedName>
        <fullName evidence="1">Methylase involved in ubiquinone/menaquinone biosynthesis</fullName>
    </submittedName>
</protein>
<dbReference type="InterPro" id="IPR029063">
    <property type="entry name" value="SAM-dependent_MTases_sf"/>
</dbReference>